<comment type="caution">
    <text evidence="2">The sequence shown here is derived from an EMBL/GenBank/DDBJ whole genome shotgun (WGS) entry which is preliminary data.</text>
</comment>
<proteinExistence type="predicted"/>
<dbReference type="Gene3D" id="3.40.640.10">
    <property type="entry name" value="Type I PLP-dependent aspartate aminotransferase-like (Major domain)"/>
    <property type="match status" value="1"/>
</dbReference>
<dbReference type="PANTHER" id="PTHR42858">
    <property type="entry name" value="AMINOTRANSFERASE"/>
    <property type="match status" value="1"/>
</dbReference>
<evidence type="ECO:0000259" key="1">
    <source>
        <dbReference type="Pfam" id="PF00155"/>
    </source>
</evidence>
<dbReference type="OrthoDB" id="7042322at2759"/>
<dbReference type="Proteomes" id="UP000019478">
    <property type="component" value="Unassembled WGS sequence"/>
</dbReference>
<dbReference type="Pfam" id="PF00155">
    <property type="entry name" value="Aminotran_1_2"/>
    <property type="match status" value="1"/>
</dbReference>
<feature type="domain" description="Aminotransferase class I/classII large" evidence="1">
    <location>
        <begin position="55"/>
        <end position="435"/>
    </location>
</feature>
<organism evidence="2 3">
    <name type="scientific">Capronia epimyces CBS 606.96</name>
    <dbReference type="NCBI Taxonomy" id="1182542"/>
    <lineage>
        <taxon>Eukaryota</taxon>
        <taxon>Fungi</taxon>
        <taxon>Dikarya</taxon>
        <taxon>Ascomycota</taxon>
        <taxon>Pezizomycotina</taxon>
        <taxon>Eurotiomycetes</taxon>
        <taxon>Chaetothyriomycetidae</taxon>
        <taxon>Chaetothyriales</taxon>
        <taxon>Herpotrichiellaceae</taxon>
        <taxon>Capronia</taxon>
    </lineage>
</organism>
<sequence length="464" mass="52200">MTRRTGRQPITNGTDTKVRTPRPIDLFKGWPNPTLLPPQQLNNASANILSDPNNMDVLFYGPDEGYGPLREEIAKWLSSFYQPREPISSGRICISGGASQNLACILQTFTDPIYTRNVWMVAPTYYLACRIFADAGFDNRMKAVPEDAEGIDLEYLEGALRESEKRALRENNTIPKLKAPKPWRKIFKHIIYAVPTFANPSGRIMSLSHRRRLVRMAREYDALIVTDDVYDMLQWSSDPTKGSRRMDRAVMPRIVDIDRELDGGPTDDYGNAVSNGSFSKIVAPGCRTGWAEGTEALAYGLSQTGSSRSGGAPSHLVASFIYQMLASGTLQRHIFEELQPAYSRRYHRIMRAIEKHLLPLGLTMPQADKDVAGGYFVWLTLPGSLNSTTIYKRALAEENLTIISGPKFKVQGDEENVATRFESDLRLCYAWDELDVLEEGVVRLARVIKREMNESAEGENCEKY</sequence>
<dbReference type="STRING" id="1182542.W9Y3U0"/>
<dbReference type="HOGENOM" id="CLU_017584_0_6_1"/>
<dbReference type="InterPro" id="IPR004839">
    <property type="entry name" value="Aminotransferase_I/II_large"/>
</dbReference>
<dbReference type="eggNOG" id="KOG0634">
    <property type="taxonomic scope" value="Eukaryota"/>
</dbReference>
<gene>
    <name evidence="2" type="ORF">A1O3_04137</name>
</gene>
<protein>
    <recommendedName>
        <fullName evidence="1">Aminotransferase class I/classII large domain-containing protein</fullName>
    </recommendedName>
</protein>
<dbReference type="GeneID" id="19168257"/>
<dbReference type="AlphaFoldDB" id="W9Y3U0"/>
<dbReference type="EMBL" id="AMGY01000003">
    <property type="protein sequence ID" value="EXJ87178.1"/>
    <property type="molecule type" value="Genomic_DNA"/>
</dbReference>
<dbReference type="GO" id="GO:0047536">
    <property type="term" value="F:2-aminoadipate transaminase activity"/>
    <property type="evidence" value="ECO:0007669"/>
    <property type="project" value="TreeGrafter"/>
</dbReference>
<keyword evidence="3" id="KW-1185">Reference proteome</keyword>
<name>W9Y3U0_9EURO</name>
<evidence type="ECO:0000313" key="2">
    <source>
        <dbReference type="EMBL" id="EXJ87178.1"/>
    </source>
</evidence>
<dbReference type="SUPFAM" id="SSF53383">
    <property type="entry name" value="PLP-dependent transferases"/>
    <property type="match status" value="1"/>
</dbReference>
<dbReference type="GO" id="GO:0030170">
    <property type="term" value="F:pyridoxal phosphate binding"/>
    <property type="evidence" value="ECO:0007669"/>
    <property type="project" value="InterPro"/>
</dbReference>
<dbReference type="RefSeq" id="XP_007732457.1">
    <property type="nucleotide sequence ID" value="XM_007734267.1"/>
</dbReference>
<dbReference type="InterPro" id="IPR015421">
    <property type="entry name" value="PyrdxlP-dep_Trfase_major"/>
</dbReference>
<dbReference type="CDD" id="cd00609">
    <property type="entry name" value="AAT_like"/>
    <property type="match status" value="1"/>
</dbReference>
<dbReference type="FunFam" id="3.40.640.10:FF:000080">
    <property type="entry name" value="Aminotransferase, putative"/>
    <property type="match status" value="1"/>
</dbReference>
<dbReference type="PANTHER" id="PTHR42858:SF1">
    <property type="entry name" value="LD15494P"/>
    <property type="match status" value="1"/>
</dbReference>
<dbReference type="Gene3D" id="3.90.1150.10">
    <property type="entry name" value="Aspartate Aminotransferase, domain 1"/>
    <property type="match status" value="1"/>
</dbReference>
<reference evidence="2 3" key="1">
    <citation type="submission" date="2013-03" db="EMBL/GenBank/DDBJ databases">
        <title>The Genome Sequence of Capronia epimyces CBS 606.96.</title>
        <authorList>
            <consortium name="The Broad Institute Genomics Platform"/>
            <person name="Cuomo C."/>
            <person name="de Hoog S."/>
            <person name="Gorbushina A."/>
            <person name="Walker B."/>
            <person name="Young S.K."/>
            <person name="Zeng Q."/>
            <person name="Gargeya S."/>
            <person name="Fitzgerald M."/>
            <person name="Haas B."/>
            <person name="Abouelleil A."/>
            <person name="Allen A.W."/>
            <person name="Alvarado L."/>
            <person name="Arachchi H.M."/>
            <person name="Berlin A.M."/>
            <person name="Chapman S.B."/>
            <person name="Gainer-Dewar J."/>
            <person name="Goldberg J."/>
            <person name="Griggs A."/>
            <person name="Gujja S."/>
            <person name="Hansen M."/>
            <person name="Howarth C."/>
            <person name="Imamovic A."/>
            <person name="Ireland A."/>
            <person name="Larimer J."/>
            <person name="McCowan C."/>
            <person name="Murphy C."/>
            <person name="Pearson M."/>
            <person name="Poon T.W."/>
            <person name="Priest M."/>
            <person name="Roberts A."/>
            <person name="Saif S."/>
            <person name="Shea T."/>
            <person name="Sisk P."/>
            <person name="Sykes S."/>
            <person name="Wortman J."/>
            <person name="Nusbaum C."/>
            <person name="Birren B."/>
        </authorList>
    </citation>
    <scope>NUCLEOTIDE SEQUENCE [LARGE SCALE GENOMIC DNA]</scope>
    <source>
        <strain evidence="2 3">CBS 606.96</strain>
    </source>
</reference>
<dbReference type="InterPro" id="IPR015422">
    <property type="entry name" value="PyrdxlP-dep_Trfase_small"/>
</dbReference>
<accession>W9Y3U0</accession>
<dbReference type="InterPro" id="IPR015424">
    <property type="entry name" value="PyrdxlP-dep_Trfase"/>
</dbReference>
<evidence type="ECO:0000313" key="3">
    <source>
        <dbReference type="Proteomes" id="UP000019478"/>
    </source>
</evidence>